<dbReference type="InterPro" id="IPR020845">
    <property type="entry name" value="AMP-binding_CS"/>
</dbReference>
<name>A0ABV9AH53_9ACTN</name>
<dbReference type="InterPro" id="IPR000873">
    <property type="entry name" value="AMP-dep_synth/lig_dom"/>
</dbReference>
<feature type="domain" description="AMP-dependent synthetase/ligase" evidence="1">
    <location>
        <begin position="44"/>
        <end position="379"/>
    </location>
</feature>
<comment type="caution">
    <text evidence="2">The sequence shown here is derived from an EMBL/GenBank/DDBJ whole genome shotgun (WGS) entry which is preliminary data.</text>
</comment>
<organism evidence="2 3">
    <name type="scientific">Streptomyces vulcanius</name>
    <dbReference type="NCBI Taxonomy" id="1441876"/>
    <lineage>
        <taxon>Bacteria</taxon>
        <taxon>Bacillati</taxon>
        <taxon>Actinomycetota</taxon>
        <taxon>Actinomycetes</taxon>
        <taxon>Kitasatosporales</taxon>
        <taxon>Streptomycetaceae</taxon>
        <taxon>Streptomyces</taxon>
    </lineage>
</organism>
<dbReference type="RefSeq" id="WP_381182140.1">
    <property type="nucleotide sequence ID" value="NZ_JBHSFK010000003.1"/>
</dbReference>
<dbReference type="Proteomes" id="UP001595839">
    <property type="component" value="Unassembled WGS sequence"/>
</dbReference>
<evidence type="ECO:0000313" key="3">
    <source>
        <dbReference type="Proteomes" id="UP001595839"/>
    </source>
</evidence>
<dbReference type="PANTHER" id="PTHR43767:SF1">
    <property type="entry name" value="NONRIBOSOMAL PEPTIDE SYNTHASE PES1 (EUROFUNG)-RELATED"/>
    <property type="match status" value="1"/>
</dbReference>
<dbReference type="InterPro" id="IPR042099">
    <property type="entry name" value="ANL_N_sf"/>
</dbReference>
<dbReference type="Gene3D" id="3.30.300.30">
    <property type="match status" value="1"/>
</dbReference>
<proteinExistence type="predicted"/>
<protein>
    <submittedName>
        <fullName evidence="2">Class I adenylate-forming enzyme family protein</fullName>
    </submittedName>
</protein>
<dbReference type="EMBL" id="JBHSFK010000003">
    <property type="protein sequence ID" value="MFC4499178.1"/>
    <property type="molecule type" value="Genomic_DNA"/>
</dbReference>
<keyword evidence="3" id="KW-1185">Reference proteome</keyword>
<dbReference type="SUPFAM" id="SSF56801">
    <property type="entry name" value="Acetyl-CoA synthetase-like"/>
    <property type="match status" value="1"/>
</dbReference>
<reference evidence="3" key="1">
    <citation type="journal article" date="2019" name="Int. J. Syst. Evol. Microbiol.">
        <title>The Global Catalogue of Microorganisms (GCM) 10K type strain sequencing project: providing services to taxonomists for standard genome sequencing and annotation.</title>
        <authorList>
            <consortium name="The Broad Institute Genomics Platform"/>
            <consortium name="The Broad Institute Genome Sequencing Center for Infectious Disease"/>
            <person name="Wu L."/>
            <person name="Ma J."/>
        </authorList>
    </citation>
    <scope>NUCLEOTIDE SEQUENCE [LARGE SCALE GENOMIC DNA]</scope>
    <source>
        <strain evidence="3">CGMCC 4.7177</strain>
    </source>
</reference>
<dbReference type="Gene3D" id="3.40.50.12780">
    <property type="entry name" value="N-terminal domain of ligase-like"/>
    <property type="match status" value="1"/>
</dbReference>
<sequence>MLTLKELLKPRSTPLYLFENFRTAAEAHPASMIHLDALQPAFPELGLHVTYADAAVAVARCGDQVIARGIEPGDHVVIYKSALFDSYLLAVAVSYAGAVPVMISPHLDAGTVTVMAARLKRPWLIHDAETVKKAADISSVEESRKLDARDIRDVVVERSTGSGQKPGVLDIAYMTHTSGTTGIPKLIAHSPTSMGWRVTWQRRVLSFVDSKGLVAFHISPVHSRFNIGVSSLMSYGHSFLNIGDPQEDNVEAVLRKYRPIALESHPNHLVRWTSILDRDPSVFASVKYLHSTFDAVNKGTMLKYLSASSHRIPVYLQVYGQSECGPMVLRAHTRTTLRFSDARWMGIGMPKLTRVRVVDGTGNPLPRGEQGAIEMFSRGRAVTYYGEEERFAQNLRDGWWNSGDQGELGRARQLALHDRQVDLIDDVRSTLAIEDALLDKLSFLNEVVVVRTPDGDPQPVVSVATGHEMDWDAWWTCVADLPRLEAPVVLPFDRFPRTATMKIQRNRLEQLLRTETTHVG</sequence>
<gene>
    <name evidence="2" type="ORF">ACFPIH_06515</name>
</gene>
<accession>A0ABV9AH53</accession>
<evidence type="ECO:0000259" key="1">
    <source>
        <dbReference type="Pfam" id="PF00501"/>
    </source>
</evidence>
<dbReference type="Pfam" id="PF00501">
    <property type="entry name" value="AMP-binding"/>
    <property type="match status" value="1"/>
</dbReference>
<dbReference type="PANTHER" id="PTHR43767">
    <property type="entry name" value="LONG-CHAIN-FATTY-ACID--COA LIGASE"/>
    <property type="match status" value="1"/>
</dbReference>
<dbReference type="InterPro" id="IPR050237">
    <property type="entry name" value="ATP-dep_AMP-bd_enzyme"/>
</dbReference>
<dbReference type="InterPro" id="IPR045851">
    <property type="entry name" value="AMP-bd_C_sf"/>
</dbReference>
<evidence type="ECO:0000313" key="2">
    <source>
        <dbReference type="EMBL" id="MFC4499178.1"/>
    </source>
</evidence>
<dbReference type="PROSITE" id="PS00455">
    <property type="entry name" value="AMP_BINDING"/>
    <property type="match status" value="1"/>
</dbReference>